<dbReference type="FunFam" id="1.10.1160.10:FF:000001">
    <property type="entry name" value="Glutamine--tRNA ligase"/>
    <property type="match status" value="1"/>
</dbReference>
<evidence type="ECO:0000256" key="1">
    <source>
        <dbReference type="ARBA" id="ARBA00022490"/>
    </source>
</evidence>
<dbReference type="Gene3D" id="1.10.1160.10">
    <property type="entry name" value="Glutamyl-trna Synthetase, Domain 2"/>
    <property type="match status" value="1"/>
</dbReference>
<dbReference type="GO" id="GO:0004818">
    <property type="term" value="F:glutamate-tRNA ligase activity"/>
    <property type="evidence" value="ECO:0007669"/>
    <property type="project" value="TreeGrafter"/>
</dbReference>
<evidence type="ECO:0000256" key="4">
    <source>
        <dbReference type="ARBA" id="ARBA00022840"/>
    </source>
</evidence>
<dbReference type="InterPro" id="IPR020058">
    <property type="entry name" value="Glu/Gln-tRNA-synth_Ib_cat-dom"/>
</dbReference>
<dbReference type="Gene3D" id="3.40.50.620">
    <property type="entry name" value="HUPs"/>
    <property type="match status" value="1"/>
</dbReference>
<evidence type="ECO:0000256" key="5">
    <source>
        <dbReference type="ARBA" id="ARBA00022917"/>
    </source>
</evidence>
<dbReference type="GeneID" id="80518593"/>
<dbReference type="InterPro" id="IPR050132">
    <property type="entry name" value="Gln/Glu-tRNA_Ligase"/>
</dbReference>
<dbReference type="SUPFAM" id="SSF52374">
    <property type="entry name" value="Nucleotidylyl transferase"/>
    <property type="match status" value="1"/>
</dbReference>
<keyword evidence="4" id="KW-0067">ATP-binding</keyword>
<dbReference type="InterPro" id="IPR020061">
    <property type="entry name" value="Glu_tRNA_lig_a-bdl"/>
</dbReference>
<dbReference type="KEGG" id="vg:80518593"/>
<dbReference type="Pfam" id="PF00749">
    <property type="entry name" value="tRNA-synt_1c"/>
    <property type="match status" value="1"/>
</dbReference>
<dbReference type="Pfam" id="PF03950">
    <property type="entry name" value="tRNA-synt_1c_C"/>
    <property type="match status" value="1"/>
</dbReference>
<dbReference type="PANTHER" id="PTHR43097">
    <property type="entry name" value="GLUTAMINE-TRNA LIGASE"/>
    <property type="match status" value="1"/>
</dbReference>
<evidence type="ECO:0000259" key="9">
    <source>
        <dbReference type="Pfam" id="PF20974"/>
    </source>
</evidence>
<evidence type="ECO:0000259" key="8">
    <source>
        <dbReference type="Pfam" id="PF03950"/>
    </source>
</evidence>
<dbReference type="InterPro" id="IPR014729">
    <property type="entry name" value="Rossmann-like_a/b/a_fold"/>
</dbReference>
<dbReference type="RefSeq" id="YP_010781829.1">
    <property type="nucleotide sequence ID" value="NC_075039.1"/>
</dbReference>
<evidence type="ECO:0000313" key="10">
    <source>
        <dbReference type="EMBL" id="QKU35173.1"/>
    </source>
</evidence>
<keyword evidence="3" id="KW-0547">Nucleotide-binding</keyword>
<evidence type="ECO:0000256" key="2">
    <source>
        <dbReference type="ARBA" id="ARBA00022598"/>
    </source>
</evidence>
<dbReference type="FunFam" id="3.40.50.620:FF:000037">
    <property type="entry name" value="Glutamine--tRNA ligase cytoplasmic"/>
    <property type="match status" value="1"/>
</dbReference>
<dbReference type="EMBL" id="KY523104">
    <property type="protein sequence ID" value="QKU35173.1"/>
    <property type="molecule type" value="Genomic_DNA"/>
</dbReference>
<dbReference type="SUPFAM" id="SSF50715">
    <property type="entry name" value="Ribosomal protein L25-like"/>
    <property type="match status" value="1"/>
</dbReference>
<keyword evidence="2" id="KW-0436">Ligase</keyword>
<keyword evidence="1" id="KW-0963">Cytoplasm</keyword>
<evidence type="ECO:0000256" key="6">
    <source>
        <dbReference type="ARBA" id="ARBA00023146"/>
    </source>
</evidence>
<dbReference type="PRINTS" id="PR00987">
    <property type="entry name" value="TRNASYNTHGLU"/>
</dbReference>
<reference evidence="10" key="2">
    <citation type="journal article" date="2018" name="Nat. Commun.">
        <title>Tailed giant Tupanvirus possesses the most complete translational apparatus of the known virosphere.</title>
        <authorList>
            <person name="Abrahao J."/>
            <person name="Silva L."/>
            <person name="Silva L.S."/>
            <person name="Khalil J.Y.B."/>
            <person name="Rodrigues R."/>
            <person name="Arantes T."/>
            <person name="Assis F."/>
            <person name="Boratto P."/>
            <person name="Andrade M."/>
            <person name="Kroon E.G."/>
            <person name="Ribeiro B."/>
            <person name="Bergier I."/>
            <person name="Seligmann H."/>
            <person name="Ghigo E."/>
            <person name="Colson P."/>
            <person name="Levasseur A."/>
            <person name="Kroemer G."/>
            <person name="Raoult D."/>
            <person name="La Scola B."/>
        </authorList>
    </citation>
    <scope>NUCLEOTIDE SEQUENCE [LARGE SCALE GENOMIC DNA]</scope>
    <source>
        <strain evidence="10">Soda lake</strain>
    </source>
</reference>
<evidence type="ECO:0000259" key="7">
    <source>
        <dbReference type="Pfam" id="PF00749"/>
    </source>
</evidence>
<dbReference type="InterPro" id="IPR049437">
    <property type="entry name" value="tRNA-synt_1c_C2"/>
</dbReference>
<reference evidence="10" key="1">
    <citation type="submission" date="2017-01" db="EMBL/GenBank/DDBJ databases">
        <authorList>
            <person name="Assis F.L."/>
            <person name="Abrahao J.S."/>
            <person name="Silva L."/>
            <person name="Khalil J.B."/>
            <person name="Rodrigues R."/>
            <person name="Silva L.S."/>
            <person name="Arantes T."/>
            <person name="Boratto P."/>
            <person name="Andrade M."/>
            <person name="Kroon E.G."/>
            <person name="Ribeiro B."/>
            <person name="Bergier I."/>
            <person name="Seligmann H."/>
            <person name="Ghigo E."/>
            <person name="Colson P."/>
            <person name="Levasseur A."/>
            <person name="Raoult D."/>
            <person name="Scola B.L."/>
        </authorList>
    </citation>
    <scope>NUCLEOTIDE SEQUENCE</scope>
    <source>
        <strain evidence="10">Soda lake</strain>
    </source>
</reference>
<dbReference type="InterPro" id="IPR020056">
    <property type="entry name" value="Rbsml_bL25/Gln-tRNA_synth_N"/>
</dbReference>
<protein>
    <submittedName>
        <fullName evidence="10">Glutamate/proline-tRNA synthetase</fullName>
    </submittedName>
</protein>
<evidence type="ECO:0000256" key="3">
    <source>
        <dbReference type="ARBA" id="ARBA00022741"/>
    </source>
</evidence>
<keyword evidence="6 10" id="KW-0030">Aminoacyl-tRNA synthetase</keyword>
<dbReference type="GO" id="GO:0005524">
    <property type="term" value="F:ATP binding"/>
    <property type="evidence" value="ECO:0007669"/>
    <property type="project" value="UniProtKB-KW"/>
</dbReference>
<name>A0A6N1NUU3_9VIRU</name>
<feature type="domain" description="Glutamyl/glutaminyl-tRNA synthetase class Ib anti-codon binding" evidence="8">
    <location>
        <begin position="346"/>
        <end position="398"/>
    </location>
</feature>
<feature type="domain" description="tRNA synthetases class I (E and Q) anti-codon binding" evidence="9">
    <location>
        <begin position="420"/>
        <end position="493"/>
    </location>
</feature>
<dbReference type="InterPro" id="IPR000924">
    <property type="entry name" value="Glu/Gln-tRNA-synth"/>
</dbReference>
<accession>A0A6N1NUU3</accession>
<dbReference type="PANTHER" id="PTHR43097:SF5">
    <property type="entry name" value="GLUTAMATE--TRNA LIGASE"/>
    <property type="match status" value="1"/>
</dbReference>
<dbReference type="Gene3D" id="3.90.800.10">
    <property type="entry name" value="Glutamyl-tRNA Synthetase, Domain 3"/>
    <property type="match status" value="1"/>
</dbReference>
<dbReference type="PROSITE" id="PS00178">
    <property type="entry name" value="AA_TRNA_LIGASE_I"/>
    <property type="match status" value="1"/>
</dbReference>
<keyword evidence="5" id="KW-0648">Protein biosynthesis</keyword>
<dbReference type="Gene3D" id="2.40.240.10">
    <property type="entry name" value="Ribosomal Protein L25, Chain P"/>
    <property type="match status" value="2"/>
</dbReference>
<dbReference type="InterPro" id="IPR001412">
    <property type="entry name" value="aa-tRNA-synth_I_CS"/>
</dbReference>
<dbReference type="InterPro" id="IPR020059">
    <property type="entry name" value="Glu/Gln-tRNA-synth_Ib_codon-bd"/>
</dbReference>
<feature type="domain" description="Glutamyl/glutaminyl-tRNA synthetase class Ib catalytic" evidence="7">
    <location>
        <begin position="19"/>
        <end position="323"/>
    </location>
</feature>
<dbReference type="FunFam" id="3.90.800.10:FF:000001">
    <property type="entry name" value="Glutamine--tRNA ligase"/>
    <property type="match status" value="1"/>
</dbReference>
<organism evidence="10">
    <name type="scientific">Tupanvirus soda lake</name>
    <dbReference type="NCBI Taxonomy" id="2126985"/>
    <lineage>
        <taxon>Viruses</taxon>
        <taxon>Varidnaviria</taxon>
        <taxon>Bamfordvirae</taxon>
        <taxon>Nucleocytoviricota</taxon>
        <taxon>Megaviricetes</taxon>
        <taxon>Imitervirales</taxon>
        <taxon>Mimiviridae</taxon>
        <taxon>Megamimivirinae</taxon>
        <taxon>Tupanvirus</taxon>
        <taxon>Tupanvirus salinum</taxon>
    </lineage>
</organism>
<dbReference type="Pfam" id="PF20974">
    <property type="entry name" value="tRNA-synt_1c_C2"/>
    <property type="match status" value="1"/>
</dbReference>
<proteinExistence type="predicted"/>
<dbReference type="InterPro" id="IPR011035">
    <property type="entry name" value="Ribosomal_bL25/Gln-tRNA_synth"/>
</dbReference>
<sequence>MAEKNRTLPKLKNAEIGRVVTRFPPEASGYLHLGHVKALLLNYLYAKEYNGKIILRFDDTNPEKENSVYEKVILDDMKNIGLECDEITYTSDFFDQIIVFAYSLISKGLAYVDFSTAEEINEDRIKLRESKYRNTDTEINYDFFMRMQIGKIKNCCLRAKIDYASKNGCLRDPVIFRCKNQPHPRQGTTYMVYPTYDFACPIIDALQGVTHAMRSIEYKDRDSQYEWFLEKLCLKHDGYPMILDYGKLNFTNTVLSKRKLKKLVDTGLVTGWDDPRMPTVRGILRKGIQIHPLLKYIKTQVASRNVVLLTWEKLWSFNSSYLDITTRRLYGLDKSKIKTVHLSGVVPYNVELANHPKDHTFGKRNMLMATNILVESDDFNDVNIGDRYTLIGLGNAVVINLDPLVLEYNVNDNDYKNTIKITWLPDNKNNITIKVKFFDHLLIKPKLDDGDDVIECFNQNSLTEKEYLLEPSITEIPIGSVFQIMRKHYCYVDNNVNGIVIHAVPV</sequence>
<dbReference type="GO" id="GO:0043039">
    <property type="term" value="P:tRNA aminoacylation"/>
    <property type="evidence" value="ECO:0007669"/>
    <property type="project" value="InterPro"/>
</dbReference>